<name>A0A3Q7XTY0_CICAR</name>
<keyword evidence="1" id="KW-1133">Transmembrane helix</keyword>
<reference evidence="2" key="1">
    <citation type="journal article" date="2013" name="Nat. Biotechnol.">
        <title>Draft genome sequence of chickpea (Cicer arietinum) provides a resource for trait improvement.</title>
        <authorList>
            <person name="Varshney R.K."/>
            <person name="Song C."/>
            <person name="Saxena R.K."/>
            <person name="Azam S."/>
            <person name="Yu S."/>
            <person name="Sharpe A.G."/>
            <person name="Cannon S."/>
            <person name="Baek J."/>
            <person name="Rosen B.D."/>
            <person name="Tar'an B."/>
            <person name="Millan T."/>
            <person name="Zhang X."/>
            <person name="Ramsay L.D."/>
            <person name="Iwata A."/>
            <person name="Wang Y."/>
            <person name="Nelson W."/>
            <person name="Farmer A.D."/>
            <person name="Gaur P.M."/>
            <person name="Soderlund C."/>
            <person name="Penmetsa R.V."/>
            <person name="Xu C."/>
            <person name="Bharti A.K."/>
            <person name="He W."/>
            <person name="Winter P."/>
            <person name="Zhao S."/>
            <person name="Hane J.K."/>
            <person name="Carrasquilla-Garcia N."/>
            <person name="Condie J.A."/>
            <person name="Upadhyaya H.D."/>
            <person name="Luo M.C."/>
            <person name="Thudi M."/>
            <person name="Gowda C.L."/>
            <person name="Singh N.P."/>
            <person name="Lichtenzveig J."/>
            <person name="Gali K.K."/>
            <person name="Rubio J."/>
            <person name="Nadarajan N."/>
            <person name="Dolezel J."/>
            <person name="Bansal K.C."/>
            <person name="Xu X."/>
            <person name="Edwards D."/>
            <person name="Zhang G."/>
            <person name="Kahl G."/>
            <person name="Gil J."/>
            <person name="Singh K.B."/>
            <person name="Datta S.K."/>
            <person name="Jackson S.A."/>
            <person name="Wang J."/>
            <person name="Cook D.R."/>
        </authorList>
    </citation>
    <scope>NUCLEOTIDE SEQUENCE [LARGE SCALE GENOMIC DNA]</scope>
    <source>
        <strain evidence="2">cv. CDC Frontier</strain>
    </source>
</reference>
<proteinExistence type="predicted"/>
<accession>A0A3Q7XTY0</accession>
<dbReference type="GeneID" id="113785363"/>
<feature type="transmembrane region" description="Helical" evidence="1">
    <location>
        <begin position="6"/>
        <end position="29"/>
    </location>
</feature>
<sequence>MFFCCFSNSIFRLLFSILFRIFPFTLLVYRKKNSCCERFPFPPGSINKESLMFKFPIFPFFLNQSSNHNAPHPSNSKIIIDSVRRSYRSFRLSLLGQSSISIFEDCLLKFGSLCLVFSEKELNSRIQLEQSATVKVFAARSWK</sequence>
<keyword evidence="2" id="KW-1185">Reference proteome</keyword>
<dbReference type="KEGG" id="cam:113785363"/>
<gene>
    <name evidence="3" type="primary">LOC113785363</name>
</gene>
<dbReference type="AlphaFoldDB" id="A0A3Q7XTY0"/>
<reference evidence="3" key="2">
    <citation type="submission" date="2025-08" db="UniProtKB">
        <authorList>
            <consortium name="RefSeq"/>
        </authorList>
    </citation>
    <scope>IDENTIFICATION</scope>
    <source>
        <tissue evidence="3">Etiolated seedlings</tissue>
    </source>
</reference>
<evidence type="ECO:0000313" key="2">
    <source>
        <dbReference type="Proteomes" id="UP000087171"/>
    </source>
</evidence>
<dbReference type="RefSeq" id="XP_027187366.1">
    <property type="nucleotide sequence ID" value="XM_027331565.1"/>
</dbReference>
<keyword evidence="1" id="KW-0812">Transmembrane</keyword>
<evidence type="ECO:0000256" key="1">
    <source>
        <dbReference type="SAM" id="Phobius"/>
    </source>
</evidence>
<organism evidence="2 3">
    <name type="scientific">Cicer arietinum</name>
    <name type="common">Chickpea</name>
    <name type="synonym">Garbanzo</name>
    <dbReference type="NCBI Taxonomy" id="3827"/>
    <lineage>
        <taxon>Eukaryota</taxon>
        <taxon>Viridiplantae</taxon>
        <taxon>Streptophyta</taxon>
        <taxon>Embryophyta</taxon>
        <taxon>Tracheophyta</taxon>
        <taxon>Spermatophyta</taxon>
        <taxon>Magnoliopsida</taxon>
        <taxon>eudicotyledons</taxon>
        <taxon>Gunneridae</taxon>
        <taxon>Pentapetalae</taxon>
        <taxon>rosids</taxon>
        <taxon>fabids</taxon>
        <taxon>Fabales</taxon>
        <taxon>Fabaceae</taxon>
        <taxon>Papilionoideae</taxon>
        <taxon>50 kb inversion clade</taxon>
        <taxon>NPAAA clade</taxon>
        <taxon>Hologalegina</taxon>
        <taxon>IRL clade</taxon>
        <taxon>Cicereae</taxon>
        <taxon>Cicer</taxon>
    </lineage>
</organism>
<protein>
    <submittedName>
        <fullName evidence="3">Uncharacterized protein LOC113785363</fullName>
    </submittedName>
</protein>
<keyword evidence="1" id="KW-0472">Membrane</keyword>
<evidence type="ECO:0000313" key="3">
    <source>
        <dbReference type="RefSeq" id="XP_027187366.1"/>
    </source>
</evidence>
<dbReference type="Proteomes" id="UP000087171">
    <property type="component" value="Chromosome Ca2"/>
</dbReference>